<evidence type="ECO:0000256" key="7">
    <source>
        <dbReference type="SAM" id="Phobius"/>
    </source>
</evidence>
<comment type="caution">
    <text evidence="9">The sequence shown here is derived from an EMBL/GenBank/DDBJ whole genome shotgun (WGS) entry which is preliminary data.</text>
</comment>
<evidence type="ECO:0000256" key="3">
    <source>
        <dbReference type="ARBA" id="ARBA00022475"/>
    </source>
</evidence>
<organism evidence="9 10">
    <name type="scientific">Ventrimonas faecis</name>
    <dbReference type="NCBI Taxonomy" id="3133170"/>
    <lineage>
        <taxon>Bacteria</taxon>
        <taxon>Bacillati</taxon>
        <taxon>Bacillota</taxon>
        <taxon>Clostridia</taxon>
        <taxon>Lachnospirales</taxon>
        <taxon>Lachnospiraceae</taxon>
        <taxon>Ventrimonas</taxon>
    </lineage>
</organism>
<dbReference type="PANTHER" id="PTHR33778:SF1">
    <property type="entry name" value="MAGNESIUM TRANSPORTER YHID-RELATED"/>
    <property type="match status" value="1"/>
</dbReference>
<evidence type="ECO:0000256" key="2">
    <source>
        <dbReference type="ARBA" id="ARBA00009298"/>
    </source>
</evidence>
<keyword evidence="6 7" id="KW-0472">Membrane</keyword>
<keyword evidence="4 7" id="KW-0812">Transmembrane</keyword>
<keyword evidence="3" id="KW-1003">Cell membrane</keyword>
<evidence type="ECO:0000256" key="4">
    <source>
        <dbReference type="ARBA" id="ARBA00022692"/>
    </source>
</evidence>
<proteinExistence type="inferred from homology"/>
<evidence type="ECO:0000313" key="10">
    <source>
        <dbReference type="Proteomes" id="UP001437460"/>
    </source>
</evidence>
<comment type="similarity">
    <text evidence="2">Belongs to the MgtC/SapB family.</text>
</comment>
<dbReference type="PRINTS" id="PR01837">
    <property type="entry name" value="MGTCSAPBPROT"/>
</dbReference>
<keyword evidence="5 7" id="KW-1133">Transmembrane helix</keyword>
<feature type="domain" description="MgtC/SapB/SrpB/YhiD N-terminal" evidence="8">
    <location>
        <begin position="24"/>
        <end position="149"/>
    </location>
</feature>
<dbReference type="PANTHER" id="PTHR33778">
    <property type="entry name" value="PROTEIN MGTC"/>
    <property type="match status" value="1"/>
</dbReference>
<dbReference type="Proteomes" id="UP001437460">
    <property type="component" value="Unassembled WGS sequence"/>
</dbReference>
<keyword evidence="10" id="KW-1185">Reference proteome</keyword>
<evidence type="ECO:0000259" key="8">
    <source>
        <dbReference type="Pfam" id="PF02308"/>
    </source>
</evidence>
<feature type="transmembrane region" description="Helical" evidence="7">
    <location>
        <begin position="106"/>
        <end position="125"/>
    </location>
</feature>
<protein>
    <submittedName>
        <fullName evidence="9">MgtC/SapB family protein</fullName>
    </submittedName>
</protein>
<sequence length="233" mass="25407">MISLWRGLMDAASGWDSLAIALRLFLAMLVGMAVGIDRGLKRRGAGVKTHVLVCLGSALVMMTSEYMTHAFDAKLDMARLGAQVISGIGFLGVGTILVTGKNQIRGLTTAAGLWTCACVGLAIGIGFAEGAIYTLVLMMITLKVLTRLDAVLHRYAKVFDLYIEFDSNKNVSLFLQKMRELGVKVETLEMTKGKGPDKVPGAVISVEIPKKRARLNLLDEIRTLEFVRYVEEL</sequence>
<name>A0ABV1HLJ9_9FIRM</name>
<feature type="transmembrane region" description="Helical" evidence="7">
    <location>
        <begin position="49"/>
        <end position="68"/>
    </location>
</feature>
<reference evidence="9 10" key="1">
    <citation type="submission" date="2024-03" db="EMBL/GenBank/DDBJ databases">
        <title>Human intestinal bacterial collection.</title>
        <authorList>
            <person name="Pauvert C."/>
            <person name="Hitch T.C.A."/>
            <person name="Clavel T."/>
        </authorList>
    </citation>
    <scope>NUCLEOTIDE SEQUENCE [LARGE SCALE GENOMIC DNA]</scope>
    <source>
        <strain evidence="9 10">CLA-AP-H27</strain>
    </source>
</reference>
<comment type="subcellular location">
    <subcellularLocation>
        <location evidence="1">Cell membrane</location>
        <topology evidence="1">Multi-pass membrane protein</topology>
    </subcellularLocation>
</comment>
<dbReference type="InterPro" id="IPR003416">
    <property type="entry name" value="MgtC/SapB/SrpB/YhiD_fam"/>
</dbReference>
<feature type="transmembrane region" description="Helical" evidence="7">
    <location>
        <begin position="80"/>
        <end position="99"/>
    </location>
</feature>
<feature type="transmembrane region" description="Helical" evidence="7">
    <location>
        <begin position="20"/>
        <end position="37"/>
    </location>
</feature>
<dbReference type="EMBL" id="JBBMFJ010000015">
    <property type="protein sequence ID" value="MEQ2563200.1"/>
    <property type="molecule type" value="Genomic_DNA"/>
</dbReference>
<dbReference type="RefSeq" id="WP_349229392.1">
    <property type="nucleotide sequence ID" value="NZ_JBBMFJ010000015.1"/>
</dbReference>
<dbReference type="InterPro" id="IPR049177">
    <property type="entry name" value="MgtC_SapB_SrpB_YhiD_N"/>
</dbReference>
<evidence type="ECO:0000256" key="6">
    <source>
        <dbReference type="ARBA" id="ARBA00023136"/>
    </source>
</evidence>
<evidence type="ECO:0000256" key="5">
    <source>
        <dbReference type="ARBA" id="ARBA00022989"/>
    </source>
</evidence>
<gene>
    <name evidence="9" type="ORF">WMO41_08490</name>
</gene>
<evidence type="ECO:0000256" key="1">
    <source>
        <dbReference type="ARBA" id="ARBA00004651"/>
    </source>
</evidence>
<dbReference type="Pfam" id="PF02308">
    <property type="entry name" value="MgtC"/>
    <property type="match status" value="1"/>
</dbReference>
<accession>A0ABV1HLJ9</accession>
<evidence type="ECO:0000313" key="9">
    <source>
        <dbReference type="EMBL" id="MEQ2563200.1"/>
    </source>
</evidence>